<dbReference type="EMBL" id="JACHDE010000002">
    <property type="protein sequence ID" value="MBB5399455.1"/>
    <property type="molecule type" value="Genomic_DNA"/>
</dbReference>
<evidence type="ECO:0000256" key="1">
    <source>
        <dbReference type="ARBA" id="ARBA00004196"/>
    </source>
</evidence>
<feature type="chain" id="PRO_5030674004" evidence="4">
    <location>
        <begin position="43"/>
        <end position="338"/>
    </location>
</feature>
<evidence type="ECO:0000313" key="6">
    <source>
        <dbReference type="EMBL" id="MBB5399455.1"/>
    </source>
</evidence>
<name>A0A7W8L309_9BURK</name>
<evidence type="ECO:0000259" key="5">
    <source>
        <dbReference type="Pfam" id="PF13407"/>
    </source>
</evidence>
<comment type="subcellular location">
    <subcellularLocation>
        <location evidence="1">Cell envelope</location>
    </subcellularLocation>
</comment>
<sequence>MTGKLLDKINPYWRQTMGKFRKRVLGIAAAALLFSSVGAAQAKEITVGYVAAGLQYPFNVAVAKGFEDAAKAAGVKAIVLDPKTSVERQANAIDDLVSQKVDGIAFLPLDGVVAQGWADRVSAHGIPLVSVATELGDPQKRPIKEVYPKLAALVASDEIHTGFNAGEIAAELLPKGRVANIAIVEGAPGYPQVWQRTKGFKDGLDKAGVKYRIVASQPTDWTAEKGEAVCQNILTAHPDVDLFYSQADDMVIGCARAVHAAGSKAKLVGWGGSRLGIAAIKAGEVDGTVCVAPEEMGQQAFKALYAVVKNPDIQKAKFIEIPTPGVTKENISSCIPQW</sequence>
<feature type="signal peptide" evidence="4">
    <location>
        <begin position="1"/>
        <end position="42"/>
    </location>
</feature>
<dbReference type="PANTHER" id="PTHR46847:SF1">
    <property type="entry name" value="D-ALLOSE-BINDING PERIPLASMIC PROTEIN-RELATED"/>
    <property type="match status" value="1"/>
</dbReference>
<organism evidence="6 7">
    <name type="scientific">Paraburkholderia youngii</name>
    <dbReference type="NCBI Taxonomy" id="2782701"/>
    <lineage>
        <taxon>Bacteria</taxon>
        <taxon>Pseudomonadati</taxon>
        <taxon>Pseudomonadota</taxon>
        <taxon>Betaproteobacteria</taxon>
        <taxon>Burkholderiales</taxon>
        <taxon>Burkholderiaceae</taxon>
        <taxon>Paraburkholderia</taxon>
    </lineage>
</organism>
<dbReference type="CDD" id="cd01536">
    <property type="entry name" value="PBP1_ABC_sugar_binding-like"/>
    <property type="match status" value="1"/>
</dbReference>
<dbReference type="GO" id="GO:0030313">
    <property type="term" value="C:cell envelope"/>
    <property type="evidence" value="ECO:0007669"/>
    <property type="project" value="UniProtKB-SubCell"/>
</dbReference>
<evidence type="ECO:0000256" key="4">
    <source>
        <dbReference type="SAM" id="SignalP"/>
    </source>
</evidence>
<dbReference type="GO" id="GO:0030246">
    <property type="term" value="F:carbohydrate binding"/>
    <property type="evidence" value="ECO:0007669"/>
    <property type="project" value="UniProtKB-ARBA"/>
</dbReference>
<evidence type="ECO:0000313" key="7">
    <source>
        <dbReference type="Proteomes" id="UP000592820"/>
    </source>
</evidence>
<accession>A0A7W8L309</accession>
<dbReference type="SUPFAM" id="SSF53822">
    <property type="entry name" value="Periplasmic binding protein-like I"/>
    <property type="match status" value="1"/>
</dbReference>
<evidence type="ECO:0000256" key="2">
    <source>
        <dbReference type="ARBA" id="ARBA00007639"/>
    </source>
</evidence>
<dbReference type="Proteomes" id="UP000592820">
    <property type="component" value="Unassembled WGS sequence"/>
</dbReference>
<dbReference type="InterPro" id="IPR025997">
    <property type="entry name" value="SBP_2_dom"/>
</dbReference>
<comment type="caution">
    <text evidence="6">The sequence shown here is derived from an EMBL/GenBank/DDBJ whole genome shotgun (WGS) entry which is preliminary data.</text>
</comment>
<proteinExistence type="inferred from homology"/>
<evidence type="ECO:0000256" key="3">
    <source>
        <dbReference type="ARBA" id="ARBA00022729"/>
    </source>
</evidence>
<dbReference type="AlphaFoldDB" id="A0A7W8L309"/>
<feature type="domain" description="Periplasmic binding protein" evidence="5">
    <location>
        <begin position="48"/>
        <end position="310"/>
    </location>
</feature>
<dbReference type="Gene3D" id="3.40.50.2300">
    <property type="match status" value="2"/>
</dbReference>
<reference evidence="6 7" key="1">
    <citation type="submission" date="2020-08" db="EMBL/GenBank/DDBJ databases">
        <title>Genomic Encyclopedia of Type Strains, Phase IV (KMG-V): Genome sequencing to study the core and pangenomes of soil and plant-associated prokaryotes.</title>
        <authorList>
            <person name="Whitman W."/>
        </authorList>
    </citation>
    <scope>NUCLEOTIDE SEQUENCE [LARGE SCALE GENOMIC DNA]</scope>
    <source>
        <strain evidence="6 7">JPY162</strain>
    </source>
</reference>
<dbReference type="Pfam" id="PF13407">
    <property type="entry name" value="Peripla_BP_4"/>
    <property type="match status" value="1"/>
</dbReference>
<keyword evidence="3 4" id="KW-0732">Signal</keyword>
<comment type="similarity">
    <text evidence="2">Belongs to the bacterial solute-binding protein 2 family.</text>
</comment>
<dbReference type="PANTHER" id="PTHR46847">
    <property type="entry name" value="D-ALLOSE-BINDING PERIPLASMIC PROTEIN-RELATED"/>
    <property type="match status" value="1"/>
</dbReference>
<gene>
    <name evidence="6" type="ORF">HDG41_001494</name>
</gene>
<dbReference type="InterPro" id="IPR028082">
    <property type="entry name" value="Peripla_BP_I"/>
</dbReference>
<protein>
    <submittedName>
        <fullName evidence="6">Ribose transport system substrate-binding protein</fullName>
    </submittedName>
</protein>